<name>A0A9D3PB66_MEGAT</name>
<dbReference type="EMBL" id="JAFDVH010000025">
    <property type="protein sequence ID" value="KAG7454568.1"/>
    <property type="molecule type" value="Genomic_DNA"/>
</dbReference>
<comment type="caution">
    <text evidence="3">The sequence shown here is derived from an EMBL/GenBank/DDBJ whole genome shotgun (WGS) entry which is preliminary data.</text>
</comment>
<dbReference type="GO" id="GO:0005739">
    <property type="term" value="C:mitochondrion"/>
    <property type="evidence" value="ECO:0007669"/>
    <property type="project" value="TreeGrafter"/>
</dbReference>
<accession>A0A9D3PB66</accession>
<sequence>MAAAAAASTGVAEVFHYETKYIVLKSLSLLPARGAQRTPATAGEGEAQMEQEKKSYIKTEVEAELRQLEEEIAAFFSSSGCDVSPLFSPESSIEDCLTALGDRVTLDLQAHLSTAVHTLLSVPLDYEQFRDTAQDLSAYCGGSWDKVLLPLVLLQALQGDGKATPTLLSLGMRYLEEVEADYIMQQGGWSTVFSLEGSGRPAGGEAEDSSDITVLCEDQASEHPSPPASLRSDGGSWRTDSLSASLAAHESWSHLGVDLEERSDNHSSNSDIVHVGREEVDLLEAEPELQEAEPDLQESALSVLGSERELAELGAELSAEMPPPLEPEPIPAAPEPLVSLEEPVVKETPPSPSAVPPPQVDPPTAAPPVSVLDTENPAPAAPLVTSAPPPPEPVPEPPEPAAEPPKQEQAPVEPQLEVEQESTTATLSAPPVPLTEEAPIEPELSSPPVPPESLPESPPDSPSELPLLIYGGAALVAVAAMVAYGVLTHRKK</sequence>
<dbReference type="InterPro" id="IPR036834">
    <property type="entry name" value="Bcl-2-like_sf"/>
</dbReference>
<evidence type="ECO:0000313" key="3">
    <source>
        <dbReference type="EMBL" id="KAG7454568.1"/>
    </source>
</evidence>
<dbReference type="Proteomes" id="UP001046870">
    <property type="component" value="Chromosome 25"/>
</dbReference>
<keyword evidence="2" id="KW-0812">Transmembrane</keyword>
<dbReference type="GO" id="GO:0006915">
    <property type="term" value="P:apoptotic process"/>
    <property type="evidence" value="ECO:0007669"/>
    <property type="project" value="InterPro"/>
</dbReference>
<dbReference type="PRINTS" id="PR01217">
    <property type="entry name" value="PRICHEXTENSN"/>
</dbReference>
<gene>
    <name evidence="3" type="ORF">MATL_G00261170</name>
</gene>
<dbReference type="AlphaFoldDB" id="A0A9D3PB66"/>
<evidence type="ECO:0000256" key="2">
    <source>
        <dbReference type="SAM" id="Phobius"/>
    </source>
</evidence>
<dbReference type="GO" id="GO:0042981">
    <property type="term" value="P:regulation of apoptotic process"/>
    <property type="evidence" value="ECO:0007669"/>
    <property type="project" value="InterPro"/>
</dbReference>
<dbReference type="SUPFAM" id="SSF56854">
    <property type="entry name" value="Bcl-2 inhibitors of programmed cell death"/>
    <property type="match status" value="1"/>
</dbReference>
<evidence type="ECO:0000256" key="1">
    <source>
        <dbReference type="SAM" id="MobiDB-lite"/>
    </source>
</evidence>
<feature type="compositionally biased region" description="Pro residues" evidence="1">
    <location>
        <begin position="387"/>
        <end position="403"/>
    </location>
</feature>
<dbReference type="PANTHER" id="PTHR15758">
    <property type="entry name" value="BCL-2-LIKE PROTEIN 13"/>
    <property type="match status" value="1"/>
</dbReference>
<dbReference type="InterPro" id="IPR042398">
    <property type="entry name" value="BCL2L13"/>
</dbReference>
<keyword evidence="2" id="KW-0472">Membrane</keyword>
<feature type="region of interest" description="Disordered" evidence="1">
    <location>
        <begin position="289"/>
        <end position="466"/>
    </location>
</feature>
<evidence type="ECO:0008006" key="5">
    <source>
        <dbReference type="Google" id="ProtNLM"/>
    </source>
</evidence>
<feature type="compositionally biased region" description="Low complexity" evidence="1">
    <location>
        <begin position="377"/>
        <end position="386"/>
    </location>
</feature>
<dbReference type="GO" id="GO:0016020">
    <property type="term" value="C:membrane"/>
    <property type="evidence" value="ECO:0007669"/>
    <property type="project" value="TreeGrafter"/>
</dbReference>
<keyword evidence="2" id="KW-1133">Transmembrane helix</keyword>
<reference evidence="3" key="1">
    <citation type="submission" date="2021-01" db="EMBL/GenBank/DDBJ databases">
        <authorList>
            <person name="Zahm M."/>
            <person name="Roques C."/>
            <person name="Cabau C."/>
            <person name="Klopp C."/>
            <person name="Donnadieu C."/>
            <person name="Jouanno E."/>
            <person name="Lampietro C."/>
            <person name="Louis A."/>
            <person name="Herpin A."/>
            <person name="Echchiki A."/>
            <person name="Berthelot C."/>
            <person name="Parey E."/>
            <person name="Roest-Crollius H."/>
            <person name="Braasch I."/>
            <person name="Postlethwait J."/>
            <person name="Bobe J."/>
            <person name="Montfort J."/>
            <person name="Bouchez O."/>
            <person name="Begum T."/>
            <person name="Mejri S."/>
            <person name="Adams A."/>
            <person name="Chen W.-J."/>
            <person name="Guiguen Y."/>
        </authorList>
    </citation>
    <scope>NUCLEOTIDE SEQUENCE</scope>
    <source>
        <strain evidence="3">YG-15Mar2019-1</strain>
        <tissue evidence="3">Brain</tissue>
    </source>
</reference>
<feature type="compositionally biased region" description="Pro residues" evidence="1">
    <location>
        <begin position="321"/>
        <end position="334"/>
    </location>
</feature>
<dbReference type="OrthoDB" id="8959856at2759"/>
<proteinExistence type="predicted"/>
<organism evidence="3 4">
    <name type="scientific">Megalops atlanticus</name>
    <name type="common">Tarpon</name>
    <name type="synonym">Clupea gigantea</name>
    <dbReference type="NCBI Taxonomy" id="7932"/>
    <lineage>
        <taxon>Eukaryota</taxon>
        <taxon>Metazoa</taxon>
        <taxon>Chordata</taxon>
        <taxon>Craniata</taxon>
        <taxon>Vertebrata</taxon>
        <taxon>Euteleostomi</taxon>
        <taxon>Actinopterygii</taxon>
        <taxon>Neopterygii</taxon>
        <taxon>Teleostei</taxon>
        <taxon>Elopiformes</taxon>
        <taxon>Megalopidae</taxon>
        <taxon>Megalops</taxon>
    </lineage>
</organism>
<feature type="region of interest" description="Disordered" evidence="1">
    <location>
        <begin position="218"/>
        <end position="242"/>
    </location>
</feature>
<dbReference type="PANTHER" id="PTHR15758:SF2">
    <property type="entry name" value="BCL-2-LIKE PROTEIN 13"/>
    <property type="match status" value="1"/>
</dbReference>
<feature type="transmembrane region" description="Helical" evidence="2">
    <location>
        <begin position="467"/>
        <end position="487"/>
    </location>
</feature>
<feature type="compositionally biased region" description="Pro residues" evidence="1">
    <location>
        <begin position="445"/>
        <end position="461"/>
    </location>
</feature>
<protein>
    <recommendedName>
        <fullName evidence="5">BCL2 like 13</fullName>
    </recommendedName>
</protein>
<keyword evidence="4" id="KW-1185">Reference proteome</keyword>
<evidence type="ECO:0000313" key="4">
    <source>
        <dbReference type="Proteomes" id="UP001046870"/>
    </source>
</evidence>
<feature type="compositionally biased region" description="Pro residues" evidence="1">
    <location>
        <begin position="349"/>
        <end position="366"/>
    </location>
</feature>